<evidence type="ECO:0000313" key="8">
    <source>
        <dbReference type="Proteomes" id="UP000030748"/>
    </source>
</evidence>
<dbReference type="GO" id="GO:0005096">
    <property type="term" value="F:GTPase activator activity"/>
    <property type="evidence" value="ECO:0007669"/>
    <property type="project" value="UniProtKB-KW"/>
</dbReference>
<dbReference type="PANTHER" id="PTHR45933">
    <property type="entry name" value="PROTEIN C2-DOMAIN ABA-RELATED 4"/>
    <property type="match status" value="1"/>
</dbReference>
<dbReference type="EMBL" id="KI632139">
    <property type="protein sequence ID" value="EYU24162.1"/>
    <property type="molecule type" value="Genomic_DNA"/>
</dbReference>
<gene>
    <name evidence="7" type="ORF">MIMGU_mgv1a019752mg</name>
</gene>
<accession>A0A022Q661</accession>
<keyword evidence="3" id="KW-0479">Metal-binding</keyword>
<evidence type="ECO:0000256" key="3">
    <source>
        <dbReference type="ARBA" id="ARBA00022723"/>
    </source>
</evidence>
<keyword evidence="4" id="KW-0106">Calcium</keyword>
<evidence type="ECO:0000256" key="2">
    <source>
        <dbReference type="ARBA" id="ARBA00022468"/>
    </source>
</evidence>
<comment type="subcellular location">
    <subcellularLocation>
        <location evidence="1">Membrane</location>
    </subcellularLocation>
</comment>
<dbReference type="GO" id="GO:0016020">
    <property type="term" value="C:membrane"/>
    <property type="evidence" value="ECO:0007669"/>
    <property type="project" value="UniProtKB-SubCell"/>
</dbReference>
<dbReference type="STRING" id="4155.A0A022Q661"/>
<evidence type="ECO:0000256" key="1">
    <source>
        <dbReference type="ARBA" id="ARBA00004370"/>
    </source>
</evidence>
<keyword evidence="5" id="KW-0446">Lipid-binding</keyword>
<evidence type="ECO:0000313" key="7">
    <source>
        <dbReference type="EMBL" id="EYU24162.1"/>
    </source>
</evidence>
<evidence type="ECO:0000256" key="6">
    <source>
        <dbReference type="ARBA" id="ARBA00023136"/>
    </source>
</evidence>
<keyword evidence="2" id="KW-0343">GTPase activation</keyword>
<dbReference type="eggNOG" id="KOG1030">
    <property type="taxonomic scope" value="Eukaryota"/>
</dbReference>
<dbReference type="AlphaFoldDB" id="A0A022Q661"/>
<evidence type="ECO:0000256" key="5">
    <source>
        <dbReference type="ARBA" id="ARBA00023121"/>
    </source>
</evidence>
<protein>
    <submittedName>
        <fullName evidence="7">Uncharacterized protein</fullName>
    </submittedName>
</protein>
<dbReference type="Proteomes" id="UP000030748">
    <property type="component" value="Unassembled WGS sequence"/>
</dbReference>
<dbReference type="InterPro" id="IPR044562">
    <property type="entry name" value="CAR1-11"/>
</dbReference>
<evidence type="ECO:0000256" key="4">
    <source>
        <dbReference type="ARBA" id="ARBA00022837"/>
    </source>
</evidence>
<dbReference type="GO" id="GO:0046872">
    <property type="term" value="F:metal ion binding"/>
    <property type="evidence" value="ECO:0007669"/>
    <property type="project" value="UniProtKB-KW"/>
</dbReference>
<organism evidence="7 8">
    <name type="scientific">Erythranthe guttata</name>
    <name type="common">Yellow monkey flower</name>
    <name type="synonym">Mimulus guttatus</name>
    <dbReference type="NCBI Taxonomy" id="4155"/>
    <lineage>
        <taxon>Eukaryota</taxon>
        <taxon>Viridiplantae</taxon>
        <taxon>Streptophyta</taxon>
        <taxon>Embryophyta</taxon>
        <taxon>Tracheophyta</taxon>
        <taxon>Spermatophyta</taxon>
        <taxon>Magnoliopsida</taxon>
        <taxon>eudicotyledons</taxon>
        <taxon>Gunneridae</taxon>
        <taxon>Pentapetalae</taxon>
        <taxon>asterids</taxon>
        <taxon>lamiids</taxon>
        <taxon>Lamiales</taxon>
        <taxon>Phrymaceae</taxon>
        <taxon>Erythranthe</taxon>
    </lineage>
</organism>
<name>A0A022Q661_ERYGU</name>
<keyword evidence="8" id="KW-1185">Reference proteome</keyword>
<reference evidence="7 8" key="1">
    <citation type="journal article" date="2013" name="Proc. Natl. Acad. Sci. U.S.A.">
        <title>Fine-scale variation in meiotic recombination in Mimulus inferred from population shotgun sequencing.</title>
        <authorList>
            <person name="Hellsten U."/>
            <person name="Wright K.M."/>
            <person name="Jenkins J."/>
            <person name="Shu S."/>
            <person name="Yuan Y."/>
            <person name="Wessler S.R."/>
            <person name="Schmutz J."/>
            <person name="Willis J.H."/>
            <person name="Rokhsar D.S."/>
        </authorList>
    </citation>
    <scope>NUCLEOTIDE SEQUENCE [LARGE SCALE GENOMIC DNA]</scope>
    <source>
        <strain evidence="8">cv. DUN x IM62</strain>
    </source>
</reference>
<proteinExistence type="predicted"/>
<sequence>MDTRPFVEAVKLNPNGLPNCSVSTRVVSSISNCLTKESSVFWENGTVKQDMCLRVKNVECGEIELQLDTKVI</sequence>
<keyword evidence="6" id="KW-0472">Membrane</keyword>
<dbReference type="GO" id="GO:0008289">
    <property type="term" value="F:lipid binding"/>
    <property type="evidence" value="ECO:0007669"/>
    <property type="project" value="UniProtKB-KW"/>
</dbReference>
<dbReference type="PANTHER" id="PTHR45933:SF5">
    <property type="entry name" value="PROTEIN C2-DOMAIN ABA-RELATED 4"/>
    <property type="match status" value="1"/>
</dbReference>